<dbReference type="PANTHER" id="PTHR43560">
    <property type="entry name" value="ION-TRANSLOCATING OXIDOREDUCTASE COMPLEX SUBUNIT B"/>
    <property type="match status" value="1"/>
</dbReference>
<evidence type="ECO:0000256" key="2">
    <source>
        <dbReference type="ARBA" id="ARBA00022485"/>
    </source>
</evidence>
<feature type="domain" description="4Fe-4S ferredoxin-type" evidence="11">
    <location>
        <begin position="234"/>
        <end position="263"/>
    </location>
</feature>
<comment type="caution">
    <text evidence="13">The sequence shown here is derived from an EMBL/GenBank/DDBJ whole genome shotgun (WGS) entry which is preliminary data.</text>
</comment>
<dbReference type="InterPro" id="IPR017900">
    <property type="entry name" value="4Fe4S_Fe_S_CS"/>
</dbReference>
<evidence type="ECO:0000256" key="7">
    <source>
        <dbReference type="ARBA" id="ARBA00023004"/>
    </source>
</evidence>
<keyword evidence="14" id="KW-1185">Reference proteome</keyword>
<feature type="domain" description="4Fe-4S ferredoxin-type" evidence="11">
    <location>
        <begin position="205"/>
        <end position="233"/>
    </location>
</feature>
<evidence type="ECO:0000256" key="5">
    <source>
        <dbReference type="ARBA" id="ARBA00022967"/>
    </source>
</evidence>
<feature type="binding site" evidence="10">
    <location>
        <position position="145"/>
    </location>
    <ligand>
        <name>[4Fe-4S] cluster</name>
        <dbReference type="ChEBI" id="CHEBI:49883"/>
        <label>2</label>
    </ligand>
</feature>
<feature type="domain" description="4Fe-4S ferredoxin-type" evidence="11">
    <location>
        <begin position="160"/>
        <end position="189"/>
    </location>
</feature>
<dbReference type="Pfam" id="PF12838">
    <property type="entry name" value="Fer4_7"/>
    <property type="match status" value="1"/>
</dbReference>
<accession>A0ABS6F5J3</accession>
<feature type="binding site" evidence="10">
    <location>
        <position position="172"/>
    </location>
    <ligand>
        <name>[4Fe-4S] cluster</name>
        <dbReference type="ChEBI" id="CHEBI:49883"/>
        <label>3</label>
    </ligand>
</feature>
<evidence type="ECO:0000259" key="12">
    <source>
        <dbReference type="PROSITE" id="PS51656"/>
    </source>
</evidence>
<comment type="subunit">
    <text evidence="10">The complex is composed of six subunits: RnfA, RnfB, RnfC, RnfD, RnfE and RnfG.</text>
</comment>
<protein>
    <recommendedName>
        <fullName evidence="10">Ion-translocating oxidoreductase complex subunit B</fullName>
        <ecNumber evidence="10">7.-.-.-</ecNumber>
    </recommendedName>
    <alternativeName>
        <fullName evidence="10">Rnf electron transport complex subunit B</fullName>
    </alternativeName>
</protein>
<dbReference type="RefSeq" id="WP_216557588.1">
    <property type="nucleotide sequence ID" value="NZ_JAHLQN010000001.1"/>
</dbReference>
<comment type="cofactor">
    <cofactor evidence="10">
        <name>[4Fe-4S] cluster</name>
        <dbReference type="ChEBI" id="CHEBI:49883"/>
    </cofactor>
    <text evidence="10">Binds 3 [4Fe-4S] clusters.</text>
</comment>
<dbReference type="EC" id="7.-.-.-" evidence="10"/>
<keyword evidence="9 10" id="KW-0472">Membrane</keyword>
<evidence type="ECO:0000256" key="10">
    <source>
        <dbReference type="HAMAP-Rule" id="MF_00463"/>
    </source>
</evidence>
<organism evidence="13 14">
    <name type="scientific">Dysosmobacter acutus</name>
    <dbReference type="NCBI Taxonomy" id="2841504"/>
    <lineage>
        <taxon>Bacteria</taxon>
        <taxon>Bacillati</taxon>
        <taxon>Bacillota</taxon>
        <taxon>Clostridia</taxon>
        <taxon>Eubacteriales</taxon>
        <taxon>Oscillospiraceae</taxon>
        <taxon>Dysosmobacter</taxon>
    </lineage>
</organism>
<comment type="function">
    <text evidence="10">Part of a membrane-bound complex that couples electron transfer with translocation of ions across the membrane.</text>
</comment>
<evidence type="ECO:0000256" key="9">
    <source>
        <dbReference type="ARBA" id="ARBA00023136"/>
    </source>
</evidence>
<comment type="caution">
    <text evidence="10">Lacks conserved residue(s) required for the propagation of feature annotation.</text>
</comment>
<dbReference type="InterPro" id="IPR007202">
    <property type="entry name" value="4Fe-4S_dom"/>
</dbReference>
<keyword evidence="2 10" id="KW-0004">4Fe-4S</keyword>
<comment type="subcellular location">
    <subcellularLocation>
        <location evidence="10">Cell membrane</location>
    </subcellularLocation>
</comment>
<dbReference type="InterPro" id="IPR050395">
    <property type="entry name" value="4Fe4S_Ferredoxin_RnfB"/>
</dbReference>
<feature type="binding site" evidence="10">
    <location>
        <position position="169"/>
    </location>
    <ligand>
        <name>[4Fe-4S] cluster</name>
        <dbReference type="ChEBI" id="CHEBI:49883"/>
        <label>3</label>
    </ligand>
</feature>
<dbReference type="HAMAP" id="MF_00463">
    <property type="entry name" value="RsxB_RnfB"/>
    <property type="match status" value="1"/>
</dbReference>
<proteinExistence type="inferred from homology"/>
<keyword evidence="10" id="KW-1003">Cell membrane</keyword>
<dbReference type="Pfam" id="PF04060">
    <property type="entry name" value="FeS"/>
    <property type="match status" value="1"/>
</dbReference>
<dbReference type="NCBIfam" id="TIGR01944">
    <property type="entry name" value="rnfB"/>
    <property type="match status" value="1"/>
</dbReference>
<dbReference type="PROSITE" id="PS51656">
    <property type="entry name" value="4FE4S"/>
    <property type="match status" value="1"/>
</dbReference>
<dbReference type="EMBL" id="JAHLQN010000001">
    <property type="protein sequence ID" value="MBU5625563.1"/>
    <property type="molecule type" value="Genomic_DNA"/>
</dbReference>
<feature type="binding site" evidence="10">
    <location>
        <position position="73"/>
    </location>
    <ligand>
        <name>[4Fe-4S] cluster</name>
        <dbReference type="ChEBI" id="CHEBI:49883"/>
        <label>1</label>
    </ligand>
</feature>
<keyword evidence="7 10" id="KW-0408">Iron</keyword>
<keyword evidence="4 10" id="KW-0677">Repeat</keyword>
<evidence type="ECO:0000256" key="6">
    <source>
        <dbReference type="ARBA" id="ARBA00022982"/>
    </source>
</evidence>
<evidence type="ECO:0000259" key="11">
    <source>
        <dbReference type="PROSITE" id="PS51379"/>
    </source>
</evidence>
<keyword evidence="5 10" id="KW-1278">Translocase</keyword>
<evidence type="ECO:0000313" key="13">
    <source>
        <dbReference type="EMBL" id="MBU5625563.1"/>
    </source>
</evidence>
<feature type="binding site" evidence="10">
    <location>
        <position position="48"/>
    </location>
    <ligand>
        <name>[4Fe-4S] cluster</name>
        <dbReference type="ChEBI" id="CHEBI:49883"/>
        <label>1</label>
    </ligand>
</feature>
<keyword evidence="3 10" id="KW-0479">Metal-binding</keyword>
<dbReference type="InterPro" id="IPR010207">
    <property type="entry name" value="Elect_transpt_cplx_RnfB/RsxB"/>
</dbReference>
<dbReference type="PROSITE" id="PS51379">
    <property type="entry name" value="4FE4S_FER_2"/>
    <property type="match status" value="3"/>
</dbReference>
<sequence>MNILAAILVLGILGAVFGLVLAVASKVFEVKKDPRLEEILGHLAGANCGGCGYPGCGGCAAAILEGKAPVTACAPAGAENAAAIARIMGQEAPSGERQVAFVRCNGGTNAKKRFEYRGVQDCLSATKVAGGSLECNFGCLGFGSCVAACQFDAMHIGANGAAVVDSDKCTGCMACAAACPRKLITSVPASKKVHVACANQDKGKAAMSVCSNSCIGCGLCQKECKFGAINVTNGVAVIDYDKCKGCKICTKVCPRDAILPIASAEEKEKYKAIKKAQAEKARAAAEAAPAAKS</sequence>
<dbReference type="PROSITE" id="PS00198">
    <property type="entry name" value="4FE4S_FER_1"/>
    <property type="match status" value="2"/>
</dbReference>
<feature type="domain" description="4Fe-4S" evidence="12">
    <location>
        <begin position="31"/>
        <end position="90"/>
    </location>
</feature>
<feature type="binding site" evidence="10">
    <location>
        <position position="179"/>
    </location>
    <ligand>
        <name>[4Fe-4S] cluster</name>
        <dbReference type="ChEBI" id="CHEBI:49883"/>
        <label>2</label>
    </ligand>
</feature>
<evidence type="ECO:0000256" key="8">
    <source>
        <dbReference type="ARBA" id="ARBA00023014"/>
    </source>
</evidence>
<keyword evidence="1 10" id="KW-0813">Transport</keyword>
<evidence type="ECO:0000256" key="4">
    <source>
        <dbReference type="ARBA" id="ARBA00022737"/>
    </source>
</evidence>
<feature type="binding site" evidence="10">
    <location>
        <position position="51"/>
    </location>
    <ligand>
        <name>[4Fe-4S] cluster</name>
        <dbReference type="ChEBI" id="CHEBI:49883"/>
        <label>1</label>
    </ligand>
</feature>
<dbReference type="PANTHER" id="PTHR43560:SF1">
    <property type="entry name" value="ION-TRANSLOCATING OXIDOREDUCTASE COMPLEX SUBUNIT B"/>
    <property type="match status" value="1"/>
</dbReference>
<evidence type="ECO:0000313" key="14">
    <source>
        <dbReference type="Proteomes" id="UP000787672"/>
    </source>
</evidence>
<feature type="binding site" evidence="10">
    <location>
        <position position="175"/>
    </location>
    <ligand>
        <name>[4Fe-4S] cluster</name>
        <dbReference type="ChEBI" id="CHEBI:49883"/>
        <label>3</label>
    </ligand>
</feature>
<evidence type="ECO:0000256" key="1">
    <source>
        <dbReference type="ARBA" id="ARBA00022448"/>
    </source>
</evidence>
<dbReference type="Pfam" id="PF00037">
    <property type="entry name" value="Fer4"/>
    <property type="match status" value="1"/>
</dbReference>
<dbReference type="Proteomes" id="UP000787672">
    <property type="component" value="Unassembled WGS sequence"/>
</dbReference>
<feature type="region of interest" description="Hydrophobic" evidence="10">
    <location>
        <begin position="1"/>
        <end position="25"/>
    </location>
</feature>
<reference evidence="13 14" key="1">
    <citation type="submission" date="2021-06" db="EMBL/GenBank/DDBJ databases">
        <authorList>
            <person name="Sun Q."/>
            <person name="Li D."/>
        </authorList>
    </citation>
    <scope>NUCLEOTIDE SEQUENCE [LARGE SCALE GENOMIC DNA]</scope>
    <source>
        <strain evidence="13 14">MSJ-2</strain>
    </source>
</reference>
<feature type="binding site" evidence="10">
    <location>
        <position position="139"/>
    </location>
    <ligand>
        <name>[4Fe-4S] cluster</name>
        <dbReference type="ChEBI" id="CHEBI:49883"/>
        <label>2</label>
    </ligand>
</feature>
<comment type="similarity">
    <text evidence="10">Belongs to the 4Fe4S bacterial-type ferredoxin family. RnfB subfamily.</text>
</comment>
<gene>
    <name evidence="10" type="primary">rnfB</name>
    <name evidence="13" type="ORF">KQI82_01275</name>
</gene>
<keyword evidence="6 10" id="KW-0249">Electron transport</keyword>
<keyword evidence="8 10" id="KW-0411">Iron-sulfur</keyword>
<feature type="binding site" evidence="10">
    <location>
        <position position="135"/>
    </location>
    <ligand>
        <name>[4Fe-4S] cluster</name>
        <dbReference type="ChEBI" id="CHEBI:49883"/>
        <label>2</label>
    </ligand>
</feature>
<evidence type="ECO:0000256" key="3">
    <source>
        <dbReference type="ARBA" id="ARBA00022723"/>
    </source>
</evidence>
<name>A0ABS6F5J3_9FIRM</name>
<dbReference type="CDD" id="cd10549">
    <property type="entry name" value="MtMvhB_like"/>
    <property type="match status" value="1"/>
</dbReference>
<feature type="binding site" evidence="10">
    <location>
        <position position="56"/>
    </location>
    <ligand>
        <name>[4Fe-4S] cluster</name>
        <dbReference type="ChEBI" id="CHEBI:49883"/>
        <label>1</label>
    </ligand>
</feature>
<feature type="binding site" evidence="10">
    <location>
        <position position="149"/>
    </location>
    <ligand>
        <name>[4Fe-4S] cluster</name>
        <dbReference type="ChEBI" id="CHEBI:49883"/>
        <label>3</label>
    </ligand>
</feature>
<dbReference type="InterPro" id="IPR017896">
    <property type="entry name" value="4Fe4S_Fe-S-bd"/>
</dbReference>